<dbReference type="InterPro" id="IPR001901">
    <property type="entry name" value="Translocase_SecE/Sec61-g"/>
</dbReference>
<dbReference type="GO" id="GO:0008320">
    <property type="term" value="F:protein transmembrane transporter activity"/>
    <property type="evidence" value="ECO:0007669"/>
    <property type="project" value="UniProtKB-UniRule"/>
</dbReference>
<evidence type="ECO:0000256" key="9">
    <source>
        <dbReference type="HAMAP-Rule" id="MF_00422"/>
    </source>
</evidence>
<evidence type="ECO:0000256" key="5">
    <source>
        <dbReference type="ARBA" id="ARBA00022927"/>
    </source>
</evidence>
<comment type="similarity">
    <text evidence="9">Belongs to the SecE/SEC61-gamma family.</text>
</comment>
<comment type="caution">
    <text evidence="9">Lacks conserved residue(s) required for the propagation of feature annotation.</text>
</comment>
<feature type="transmembrane region" description="Helical" evidence="9">
    <location>
        <begin position="15"/>
        <end position="35"/>
    </location>
</feature>
<dbReference type="GO" id="GO:0043952">
    <property type="term" value="P:protein transport by the Sec complex"/>
    <property type="evidence" value="ECO:0007669"/>
    <property type="project" value="UniProtKB-UniRule"/>
</dbReference>
<evidence type="ECO:0000256" key="8">
    <source>
        <dbReference type="ARBA" id="ARBA00023136"/>
    </source>
</evidence>
<dbReference type="Gene3D" id="1.20.5.1030">
    <property type="entry name" value="Preprotein translocase secy subunit"/>
    <property type="match status" value="1"/>
</dbReference>
<dbReference type="GO" id="GO:0006605">
    <property type="term" value="P:protein targeting"/>
    <property type="evidence" value="ECO:0007669"/>
    <property type="project" value="UniProtKB-UniRule"/>
</dbReference>
<dbReference type="PROSITE" id="PS01067">
    <property type="entry name" value="SECE_SEC61G"/>
    <property type="match status" value="1"/>
</dbReference>
<dbReference type="EMBL" id="MAAF01000116">
    <property type="protein sequence ID" value="OUR75068.1"/>
    <property type="molecule type" value="Genomic_DNA"/>
</dbReference>
<dbReference type="AlphaFoldDB" id="A0A1Y5DX10"/>
<feature type="transmembrane region" description="Helical" evidence="9">
    <location>
        <begin position="41"/>
        <end position="59"/>
    </location>
</feature>
<dbReference type="GO" id="GO:0065002">
    <property type="term" value="P:intracellular protein transmembrane transport"/>
    <property type="evidence" value="ECO:0007669"/>
    <property type="project" value="UniProtKB-UniRule"/>
</dbReference>
<comment type="function">
    <text evidence="9">Essential subunit of the Sec protein translocation channel SecYEG. Clamps together the 2 halves of SecY. May contact the channel plug during translocation.</text>
</comment>
<protein>
    <recommendedName>
        <fullName evidence="9">Protein translocase subunit SecE</fullName>
    </recommendedName>
</protein>
<comment type="subunit">
    <text evidence="9">Component of the Sec protein translocase complex. Heterotrimer consisting of SecY, SecE and SecG subunits. The heterotrimers can form oligomers, although 1 heterotrimer is thought to be able to translocate proteins. Interacts with the ribosome. Interacts with SecDF, and other proteins may be involved. Interacts with SecA.</text>
</comment>
<keyword evidence="4 9" id="KW-0812">Transmembrane</keyword>
<organism evidence="10 11">
    <name type="scientific">Colwellia psychrerythraea</name>
    <name type="common">Vibrio psychroerythus</name>
    <dbReference type="NCBI Taxonomy" id="28229"/>
    <lineage>
        <taxon>Bacteria</taxon>
        <taxon>Pseudomonadati</taxon>
        <taxon>Pseudomonadota</taxon>
        <taxon>Gammaproteobacteria</taxon>
        <taxon>Alteromonadales</taxon>
        <taxon>Colwelliaceae</taxon>
        <taxon>Colwellia</taxon>
    </lineage>
</organism>
<evidence type="ECO:0000256" key="1">
    <source>
        <dbReference type="ARBA" id="ARBA00004370"/>
    </source>
</evidence>
<dbReference type="Pfam" id="PF00584">
    <property type="entry name" value="SecE"/>
    <property type="match status" value="1"/>
</dbReference>
<comment type="subcellular location">
    <subcellularLocation>
        <location evidence="1">Membrane</location>
    </subcellularLocation>
</comment>
<dbReference type="PANTHER" id="PTHR33910:SF1">
    <property type="entry name" value="PROTEIN TRANSLOCASE SUBUNIT SECE"/>
    <property type="match status" value="1"/>
</dbReference>
<evidence type="ECO:0000256" key="7">
    <source>
        <dbReference type="ARBA" id="ARBA00023010"/>
    </source>
</evidence>
<keyword evidence="7 9" id="KW-0811">Translocation</keyword>
<dbReference type="GO" id="GO:0005886">
    <property type="term" value="C:plasma membrane"/>
    <property type="evidence" value="ECO:0007669"/>
    <property type="project" value="UniProtKB-UniRule"/>
</dbReference>
<dbReference type="NCBIfam" id="TIGR00964">
    <property type="entry name" value="secE_bact"/>
    <property type="match status" value="1"/>
</dbReference>
<dbReference type="InterPro" id="IPR038379">
    <property type="entry name" value="SecE_sf"/>
</dbReference>
<evidence type="ECO:0000256" key="2">
    <source>
        <dbReference type="ARBA" id="ARBA00022448"/>
    </source>
</evidence>
<gene>
    <name evidence="9" type="primary">secE</name>
    <name evidence="10" type="ORF">A9Q75_18600</name>
</gene>
<dbReference type="NCBIfam" id="NF004372">
    <property type="entry name" value="PRK05740.1-2"/>
    <property type="match status" value="1"/>
</dbReference>
<reference evidence="11" key="1">
    <citation type="journal article" date="2017" name="Proc. Natl. Acad. Sci. U.S.A.">
        <title>Simulation of Deepwater Horizon oil plume reveals substrate specialization within a complex community of hydrocarbon degraders.</title>
        <authorList>
            <person name="Hu P."/>
            <person name="Dubinsky E.A."/>
            <person name="Probst A.J."/>
            <person name="Wang J."/>
            <person name="Sieber C.M.K."/>
            <person name="Tom L.M."/>
            <person name="Gardinali P."/>
            <person name="Banfield J.F."/>
            <person name="Atlas R.M."/>
            <person name="Andersen G.L."/>
        </authorList>
    </citation>
    <scope>NUCLEOTIDE SEQUENCE [LARGE SCALE GENOMIC DNA]</scope>
</reference>
<evidence type="ECO:0000256" key="4">
    <source>
        <dbReference type="ARBA" id="ARBA00022692"/>
    </source>
</evidence>
<evidence type="ECO:0000256" key="6">
    <source>
        <dbReference type="ARBA" id="ARBA00022989"/>
    </source>
</evidence>
<dbReference type="GO" id="GO:0009306">
    <property type="term" value="P:protein secretion"/>
    <property type="evidence" value="ECO:0007669"/>
    <property type="project" value="UniProtKB-UniRule"/>
</dbReference>
<evidence type="ECO:0000313" key="10">
    <source>
        <dbReference type="EMBL" id="OUR75068.1"/>
    </source>
</evidence>
<keyword evidence="8 9" id="KW-0472">Membrane</keyword>
<evidence type="ECO:0000256" key="3">
    <source>
        <dbReference type="ARBA" id="ARBA00022475"/>
    </source>
</evidence>
<proteinExistence type="inferred from homology"/>
<keyword evidence="5 9" id="KW-0653">Protein transport</keyword>
<sequence length="126" mass="13521">MNASTEEQPSSSFDAVKWGVIFILLAGAVAGNYVYGEESVLIRAVAVVAMVGIAGLIALQTEKGRNAAIFAKEARTEVRKVVWPTRQEAVQTTGIVLVVTLLMSLLLWGLDSVLFWLVGLVTGMQV</sequence>
<dbReference type="HAMAP" id="MF_00422">
    <property type="entry name" value="SecE"/>
    <property type="match status" value="1"/>
</dbReference>
<keyword evidence="6 9" id="KW-1133">Transmembrane helix</keyword>
<dbReference type="Proteomes" id="UP000243053">
    <property type="component" value="Unassembled WGS sequence"/>
</dbReference>
<evidence type="ECO:0000313" key="11">
    <source>
        <dbReference type="Proteomes" id="UP000243053"/>
    </source>
</evidence>
<keyword evidence="2 9" id="KW-0813">Transport</keyword>
<comment type="caution">
    <text evidence="10">The sequence shown here is derived from an EMBL/GenBank/DDBJ whole genome shotgun (WGS) entry which is preliminary data.</text>
</comment>
<keyword evidence="3 9" id="KW-1003">Cell membrane</keyword>
<dbReference type="PRINTS" id="PR01650">
    <property type="entry name" value="SECETRNLCASE"/>
</dbReference>
<name>A0A1Y5DX10_COLPS</name>
<feature type="transmembrane region" description="Helical" evidence="9">
    <location>
        <begin position="95"/>
        <end position="118"/>
    </location>
</feature>
<dbReference type="PANTHER" id="PTHR33910">
    <property type="entry name" value="PROTEIN TRANSLOCASE SUBUNIT SECE"/>
    <property type="match status" value="1"/>
</dbReference>
<dbReference type="InterPro" id="IPR005807">
    <property type="entry name" value="SecE_bac"/>
</dbReference>
<accession>A0A1Y5DX10</accession>